<dbReference type="RefSeq" id="WP_144684215.1">
    <property type="nucleotide sequence ID" value="NZ_VLLC01000010.1"/>
</dbReference>
<accession>A0A562RTH2</accession>
<evidence type="ECO:0000313" key="2">
    <source>
        <dbReference type="EMBL" id="TWI72417.1"/>
    </source>
</evidence>
<reference evidence="2 3" key="1">
    <citation type="submission" date="2019-07" db="EMBL/GenBank/DDBJ databases">
        <title>Genome sequencing of 100 strains of the haloalkaliphilic chemolithoautotrophic sulfur-oxidizing bacterium Thioalkalivibrio.</title>
        <authorList>
            <person name="Muyzer G."/>
        </authorList>
    </citation>
    <scope>NUCLEOTIDE SEQUENCE [LARGE SCALE GENOMIC DNA]</scope>
    <source>
        <strain evidence="2 3">ASO4-4</strain>
    </source>
</reference>
<dbReference type="EMBL" id="VLLC01000010">
    <property type="protein sequence ID" value="TWI72417.1"/>
    <property type="molecule type" value="Genomic_DNA"/>
</dbReference>
<dbReference type="OrthoDB" id="9872184at2"/>
<dbReference type="AlphaFoldDB" id="A0A562RTH2"/>
<protein>
    <recommendedName>
        <fullName evidence="4">DUF2809 domain-containing protein</fullName>
    </recommendedName>
</protein>
<organism evidence="2 3">
    <name type="scientific">Desulfobotulus alkaliphilus</name>
    <dbReference type="NCBI Taxonomy" id="622671"/>
    <lineage>
        <taxon>Bacteria</taxon>
        <taxon>Pseudomonadati</taxon>
        <taxon>Thermodesulfobacteriota</taxon>
        <taxon>Desulfobacteria</taxon>
        <taxon>Desulfobacterales</taxon>
        <taxon>Desulfobacteraceae</taxon>
        <taxon>Desulfobotulus</taxon>
    </lineage>
</organism>
<comment type="caution">
    <text evidence="2">The sequence shown here is derived from an EMBL/GenBank/DDBJ whole genome shotgun (WGS) entry which is preliminary data.</text>
</comment>
<keyword evidence="1" id="KW-0472">Membrane</keyword>
<evidence type="ECO:0008006" key="4">
    <source>
        <dbReference type="Google" id="ProtNLM"/>
    </source>
</evidence>
<proteinExistence type="predicted"/>
<gene>
    <name evidence="2" type="ORF">LZ24_01559</name>
</gene>
<keyword evidence="3" id="KW-1185">Reference proteome</keyword>
<evidence type="ECO:0000256" key="1">
    <source>
        <dbReference type="SAM" id="Phobius"/>
    </source>
</evidence>
<keyword evidence="1" id="KW-1133">Transmembrane helix</keyword>
<keyword evidence="1" id="KW-0812">Transmembrane</keyword>
<name>A0A562RTH2_9BACT</name>
<evidence type="ECO:0000313" key="3">
    <source>
        <dbReference type="Proteomes" id="UP000318307"/>
    </source>
</evidence>
<feature type="transmembrane region" description="Helical" evidence="1">
    <location>
        <begin position="75"/>
        <end position="94"/>
    </location>
</feature>
<dbReference type="Proteomes" id="UP000318307">
    <property type="component" value="Unassembled WGS sequence"/>
</dbReference>
<sequence>MKPWQMILTGILGLALGSMVYILDRPVGIFSVFGNGVEGIGFGSVGDWLPDALHPFGMALISAGFAGGRAASLRFWAVFWGIAGLIMETGQYYGERAASLVPESWSNIPVLDLVIPYFVHGTFDPMDIMGIVLGSASAWLLSISCKKQQN</sequence>